<dbReference type="RefSeq" id="WP_093267503.1">
    <property type="nucleotide sequence ID" value="NZ_FNOK01000018.1"/>
</dbReference>
<evidence type="ECO:0000313" key="2">
    <source>
        <dbReference type="Proteomes" id="UP000199529"/>
    </source>
</evidence>
<organism evidence="1 2">
    <name type="scientific">Saccharopolyspora shandongensis</name>
    <dbReference type="NCBI Taxonomy" id="418495"/>
    <lineage>
        <taxon>Bacteria</taxon>
        <taxon>Bacillati</taxon>
        <taxon>Actinomycetota</taxon>
        <taxon>Actinomycetes</taxon>
        <taxon>Pseudonocardiales</taxon>
        <taxon>Pseudonocardiaceae</taxon>
        <taxon>Saccharopolyspora</taxon>
    </lineage>
</organism>
<dbReference type="Proteomes" id="UP000199529">
    <property type="component" value="Unassembled WGS sequence"/>
</dbReference>
<proteinExistence type="predicted"/>
<accession>A0A1H3G840</accession>
<keyword evidence="2" id="KW-1185">Reference proteome</keyword>
<dbReference type="EMBL" id="FNOK01000018">
    <property type="protein sequence ID" value="SDX98539.1"/>
    <property type="molecule type" value="Genomic_DNA"/>
</dbReference>
<dbReference type="OrthoDB" id="9801445at2"/>
<dbReference type="Gene3D" id="3.40.50.10310">
    <property type="entry name" value="Creatininase"/>
    <property type="match status" value="1"/>
</dbReference>
<protein>
    <submittedName>
        <fullName evidence="1">Uncharacterized protein</fullName>
    </submittedName>
</protein>
<gene>
    <name evidence="1" type="ORF">SAMN05216215_101855</name>
</gene>
<reference evidence="2" key="1">
    <citation type="submission" date="2016-10" db="EMBL/GenBank/DDBJ databases">
        <authorList>
            <person name="Varghese N."/>
            <person name="Submissions S."/>
        </authorList>
    </citation>
    <scope>NUCLEOTIDE SEQUENCE [LARGE SCALE GENOMIC DNA]</scope>
    <source>
        <strain evidence="2">CGMCC 4.3530</strain>
    </source>
</reference>
<evidence type="ECO:0000313" key="1">
    <source>
        <dbReference type="EMBL" id="SDX98539.1"/>
    </source>
</evidence>
<dbReference type="InterPro" id="IPR024087">
    <property type="entry name" value="Creatininase-like_sf"/>
</dbReference>
<name>A0A1H3G840_9PSEU</name>
<sequence length="64" mass="6862">MDTKRPTTAPTNAPDLLLHGLRAYTSTGVVGQPSLASAQKGAALLDAFESQFARRLDELRKPIP</sequence>
<dbReference type="AlphaFoldDB" id="A0A1H3G840"/>
<dbReference type="SUPFAM" id="SSF102215">
    <property type="entry name" value="Creatininase"/>
    <property type="match status" value="1"/>
</dbReference>